<proteinExistence type="predicted"/>
<name>A0A6G6AC30_9VIRU</name>
<reference evidence="1" key="1">
    <citation type="submission" date="2019-07" db="EMBL/GenBank/DDBJ databases">
        <title>The discovery of a new lineage B mimivirus raises questions about particles surface fibrils.</title>
        <authorList>
            <person name="Silva L.K.S."/>
            <person name="Rodrigues R.A.L."/>
            <person name="Andrade A.C.S.P."/>
            <person name="Hikida H."/>
            <person name="Andreani J."/>
            <person name="Levasseur A."/>
            <person name="La Scola B."/>
            <person name="Abrahao J.S."/>
        </authorList>
    </citation>
    <scope>NUCLEOTIDE SEQUENCE</scope>
    <source>
        <strain evidence="1">B60</strain>
    </source>
</reference>
<sequence>MDSDKYSQLEKKYNILELKYNNEKDLRMKLSEYVVYLEYQIETLTKLNKIYSETNTNILKTLSDEKVNNDTH</sequence>
<organism evidence="1">
    <name type="scientific">Borely moumouvirus</name>
    <dbReference type="NCBI Taxonomy" id="2712067"/>
    <lineage>
        <taxon>Viruses</taxon>
        <taxon>Varidnaviria</taxon>
        <taxon>Bamfordvirae</taxon>
        <taxon>Nucleocytoviricota</taxon>
        <taxon>Megaviricetes</taxon>
        <taxon>Imitervirales</taxon>
        <taxon>Mimiviridae</taxon>
        <taxon>Megamimivirinae</taxon>
        <taxon>Moumouvirus</taxon>
    </lineage>
</organism>
<evidence type="ECO:0000313" key="1">
    <source>
        <dbReference type="EMBL" id="QID06409.1"/>
    </source>
</evidence>
<protein>
    <submittedName>
        <fullName evidence="1">Uncharacterized protein</fullName>
    </submittedName>
</protein>
<dbReference type="EMBL" id="MN175499">
    <property type="protein sequence ID" value="QID06409.1"/>
    <property type="molecule type" value="Genomic_DNA"/>
</dbReference>
<accession>A0A6G6AC30</accession>